<name>A0A8H8S000_9HELO</name>
<accession>A0A8H8S000</accession>
<reference evidence="3 4" key="1">
    <citation type="submission" date="2018-05" db="EMBL/GenBank/DDBJ databases">
        <title>Genome sequencing and assembly of the regulated plant pathogen Lachnellula willkommii and related sister species for the development of diagnostic species identification markers.</title>
        <authorList>
            <person name="Giroux E."/>
            <person name="Bilodeau G."/>
        </authorList>
    </citation>
    <scope>NUCLEOTIDE SEQUENCE [LARGE SCALE GENOMIC DNA]</scope>
    <source>
        <strain evidence="3 4">CBS 160.35</strain>
    </source>
</reference>
<proteinExistence type="inferred from homology"/>
<dbReference type="PANTHER" id="PTHR13349">
    <property type="entry name" value="TRANSLATION MACHINERY-ASSOCIATED PROTEIN 16"/>
    <property type="match status" value="1"/>
</dbReference>
<dbReference type="EMBL" id="QGMI01000256">
    <property type="protein sequence ID" value="TVY43987.1"/>
    <property type="molecule type" value="Genomic_DNA"/>
</dbReference>
<feature type="region of interest" description="Disordered" evidence="2">
    <location>
        <begin position="1"/>
        <end position="37"/>
    </location>
</feature>
<feature type="compositionally biased region" description="Basic and acidic residues" evidence="2">
    <location>
        <begin position="24"/>
        <end position="37"/>
    </location>
</feature>
<feature type="compositionally biased region" description="Basic residues" evidence="2">
    <location>
        <begin position="8"/>
        <end position="17"/>
    </location>
</feature>
<evidence type="ECO:0000256" key="1">
    <source>
        <dbReference type="ARBA" id="ARBA00034127"/>
    </source>
</evidence>
<dbReference type="PANTHER" id="PTHR13349:SF2">
    <property type="entry name" value="TRANSLATION MACHINERY-ASSOCIATED PROTEIN 16"/>
    <property type="match status" value="1"/>
</dbReference>
<comment type="similarity">
    <text evidence="1">Belongs to the TMA16 family.</text>
</comment>
<evidence type="ECO:0000256" key="2">
    <source>
        <dbReference type="SAM" id="MobiDB-lite"/>
    </source>
</evidence>
<organism evidence="3 4">
    <name type="scientific">Lachnellula occidentalis</name>
    <dbReference type="NCBI Taxonomy" id="215460"/>
    <lineage>
        <taxon>Eukaryota</taxon>
        <taxon>Fungi</taxon>
        <taxon>Dikarya</taxon>
        <taxon>Ascomycota</taxon>
        <taxon>Pezizomycotina</taxon>
        <taxon>Leotiomycetes</taxon>
        <taxon>Helotiales</taxon>
        <taxon>Lachnaceae</taxon>
        <taxon>Lachnellula</taxon>
    </lineage>
</organism>
<gene>
    <name evidence="3" type="primary">TMA16</name>
    <name evidence="3" type="ORF">LOCC1_G003285</name>
</gene>
<protein>
    <submittedName>
        <fullName evidence="3">Translation machinery-associated protein</fullName>
    </submittedName>
</protein>
<dbReference type="InterPro" id="IPR038356">
    <property type="entry name" value="Tma16_sf"/>
</dbReference>
<dbReference type="Gene3D" id="1.20.1440.170">
    <property type="entry name" value="Translation machinery-associated protein 16-like"/>
    <property type="match status" value="1"/>
</dbReference>
<dbReference type="AlphaFoldDB" id="A0A8H8S000"/>
<dbReference type="InterPro" id="IPR021346">
    <property type="entry name" value="Tma16"/>
</dbReference>
<dbReference type="GO" id="GO:0005634">
    <property type="term" value="C:nucleus"/>
    <property type="evidence" value="ECO:0007669"/>
    <property type="project" value="TreeGrafter"/>
</dbReference>
<dbReference type="Proteomes" id="UP000443090">
    <property type="component" value="Unassembled WGS sequence"/>
</dbReference>
<evidence type="ECO:0000313" key="4">
    <source>
        <dbReference type="Proteomes" id="UP000443090"/>
    </source>
</evidence>
<sequence length="186" mass="21314">MPKSLEKTRKKIAKKKGNITALHENSRDSQRLRRAANRDDKLLRVASARKKSDKPLGKAAARFFVRAAFFKALVQDNESKPLELDAIHSAIQTFVHQHDEEFNALKKERRVGRPASTREDLLRIKIATDEKEYETGFYLPDLTDADNTVFLERWDGDWSYLSTLKWVRISSSGLVQTAKFPPKGES</sequence>
<evidence type="ECO:0000313" key="3">
    <source>
        <dbReference type="EMBL" id="TVY43987.1"/>
    </source>
</evidence>
<keyword evidence="4" id="KW-1185">Reference proteome</keyword>
<dbReference type="OrthoDB" id="270284at2759"/>
<dbReference type="Pfam" id="PF11176">
    <property type="entry name" value="Tma16"/>
    <property type="match status" value="1"/>
</dbReference>
<comment type="caution">
    <text evidence="3">The sequence shown here is derived from an EMBL/GenBank/DDBJ whole genome shotgun (WGS) entry which is preliminary data.</text>
</comment>